<feature type="compositionally biased region" description="Polar residues" evidence="2">
    <location>
        <begin position="228"/>
        <end position="247"/>
    </location>
</feature>
<organism evidence="4">
    <name type="scientific">Cellulosimicrobium sp. ES-005</name>
    <dbReference type="NCBI Taxonomy" id="3163031"/>
    <lineage>
        <taxon>Bacteria</taxon>
        <taxon>Bacillati</taxon>
        <taxon>Actinomycetota</taxon>
        <taxon>Actinomycetes</taxon>
        <taxon>Micrococcales</taxon>
        <taxon>Promicromonosporaceae</taxon>
        <taxon>Cellulosimicrobium</taxon>
    </lineage>
</organism>
<dbReference type="CDD" id="cd00431">
    <property type="entry name" value="cysteine_hydrolases"/>
    <property type="match status" value="1"/>
</dbReference>
<evidence type="ECO:0000313" key="4">
    <source>
        <dbReference type="EMBL" id="XCH31141.1"/>
    </source>
</evidence>
<dbReference type="AlphaFoldDB" id="A0AAU8G4Z9"/>
<gene>
    <name evidence="4" type="ORF">ABRQ22_05490</name>
</gene>
<keyword evidence="1 4" id="KW-0378">Hydrolase</keyword>
<dbReference type="SUPFAM" id="SSF52499">
    <property type="entry name" value="Isochorismatase-like hydrolases"/>
    <property type="match status" value="1"/>
</dbReference>
<feature type="region of interest" description="Disordered" evidence="2">
    <location>
        <begin position="224"/>
        <end position="247"/>
    </location>
</feature>
<dbReference type="InterPro" id="IPR036380">
    <property type="entry name" value="Isochorismatase-like_sf"/>
</dbReference>
<accession>A0AAU8G4Z9</accession>
<dbReference type="InterPro" id="IPR000868">
    <property type="entry name" value="Isochorismatase-like_dom"/>
</dbReference>
<evidence type="ECO:0000259" key="3">
    <source>
        <dbReference type="Pfam" id="PF00857"/>
    </source>
</evidence>
<dbReference type="RefSeq" id="WP_353708835.1">
    <property type="nucleotide sequence ID" value="NZ_CP159290.1"/>
</dbReference>
<evidence type="ECO:0000256" key="1">
    <source>
        <dbReference type="ARBA" id="ARBA00022801"/>
    </source>
</evidence>
<dbReference type="EC" id="3.-.-.-" evidence="4"/>
<dbReference type="InterPro" id="IPR050272">
    <property type="entry name" value="Isochorismatase-like_hydrls"/>
</dbReference>
<dbReference type="Gene3D" id="3.40.50.850">
    <property type="entry name" value="Isochorismatase-like"/>
    <property type="match status" value="1"/>
</dbReference>
<dbReference type="EMBL" id="CP159290">
    <property type="protein sequence ID" value="XCH31141.1"/>
    <property type="molecule type" value="Genomic_DNA"/>
</dbReference>
<dbReference type="Pfam" id="PF00857">
    <property type="entry name" value="Isochorismatase"/>
    <property type="match status" value="1"/>
</dbReference>
<dbReference type="PANTHER" id="PTHR43540">
    <property type="entry name" value="PEROXYUREIDOACRYLATE/UREIDOACRYLATE AMIDOHYDROLASE-RELATED"/>
    <property type="match status" value="1"/>
</dbReference>
<feature type="domain" description="Isochorismatase-like" evidence="3">
    <location>
        <begin position="25"/>
        <end position="200"/>
    </location>
</feature>
<evidence type="ECO:0000256" key="2">
    <source>
        <dbReference type="SAM" id="MobiDB-lite"/>
    </source>
</evidence>
<reference evidence="4" key="1">
    <citation type="submission" date="2024-06" db="EMBL/GenBank/DDBJ databases">
        <title>Complete genome sequence of the cellulolytic actinobacterium, Cellulosimicrobium ES-005.</title>
        <authorList>
            <person name="Matthews C.T."/>
            <person name="Underwood K.D."/>
            <person name="Ghanchi K.M."/>
            <person name="Fields S.D."/>
            <person name="Gardner S.G."/>
        </authorList>
    </citation>
    <scope>NUCLEOTIDE SEQUENCE</scope>
    <source>
        <strain evidence="4">ES-005</strain>
    </source>
</reference>
<protein>
    <submittedName>
        <fullName evidence="4">Isochorismatase family cysteine hydrolase</fullName>
        <ecNumber evidence="4">3.-.-.-</ecNumber>
    </submittedName>
</protein>
<proteinExistence type="predicted"/>
<dbReference type="GO" id="GO:0016787">
    <property type="term" value="F:hydrolase activity"/>
    <property type="evidence" value="ECO:0007669"/>
    <property type="project" value="UniProtKB-KW"/>
</dbReference>
<sequence length="247" mass="25718">MTTTTPPAAHDELLDPFLAPHWETSALLVIDTQVDFAEGGSTPVAGTRAVVPALTSLVEAYRRAGLPVVHVVRLYDGDDVDLVRRRAIGDGAAVVRPGTPGSAILPELVPAGAPPLDPDVLLAGRPQDLGPGEIVVWKPRWSAFHRTPLEDLLRERGVDTVVVAGCNFPNCPRATLTDASERDLRAVVVPDAVSGTTEEGLAQVAGLGVVLRPSSAVVAAVAGAVGQRDTSGTNRERSGTSTLGTPR</sequence>
<name>A0AAU8G4Z9_9MICO</name>